<evidence type="ECO:0000256" key="1">
    <source>
        <dbReference type="ARBA" id="ARBA00004123"/>
    </source>
</evidence>
<dbReference type="EMBL" id="CANHGI010000001">
    <property type="protein sequence ID" value="CAI5437863.1"/>
    <property type="molecule type" value="Genomic_DNA"/>
</dbReference>
<dbReference type="SMART" id="SM00297">
    <property type="entry name" value="BROMO"/>
    <property type="match status" value="1"/>
</dbReference>
<dbReference type="Gene3D" id="1.20.920.10">
    <property type="entry name" value="Bromodomain-like"/>
    <property type="match status" value="1"/>
</dbReference>
<keyword evidence="5" id="KW-0539">Nucleus</keyword>
<feature type="compositionally biased region" description="Acidic residues" evidence="7">
    <location>
        <begin position="45"/>
        <end position="80"/>
    </location>
</feature>
<dbReference type="GO" id="GO:0006357">
    <property type="term" value="P:regulation of transcription by RNA polymerase II"/>
    <property type="evidence" value="ECO:0007669"/>
    <property type="project" value="TreeGrafter"/>
</dbReference>
<name>A0A9P1I3W3_9PELO</name>
<keyword evidence="3 6" id="KW-0103">Bromodomain</keyword>
<keyword evidence="10" id="KW-1185">Reference proteome</keyword>
<dbReference type="PANTHER" id="PTHR22881:SF27">
    <property type="entry name" value="BROMODOMAIN CONTAINING 7_9"/>
    <property type="match status" value="1"/>
</dbReference>
<reference evidence="9" key="1">
    <citation type="submission" date="2022-11" db="EMBL/GenBank/DDBJ databases">
        <authorList>
            <person name="Kikuchi T."/>
        </authorList>
    </citation>
    <scope>NUCLEOTIDE SEQUENCE</scope>
    <source>
        <strain evidence="9">PS1010</strain>
    </source>
</reference>
<feature type="compositionally biased region" description="Basic and acidic residues" evidence="7">
    <location>
        <begin position="116"/>
        <end position="145"/>
    </location>
</feature>
<dbReference type="Proteomes" id="UP001152747">
    <property type="component" value="Unassembled WGS sequence"/>
</dbReference>
<dbReference type="PROSITE" id="PS00633">
    <property type="entry name" value="BROMODOMAIN_1"/>
    <property type="match status" value="1"/>
</dbReference>
<dbReference type="InterPro" id="IPR036427">
    <property type="entry name" value="Bromodomain-like_sf"/>
</dbReference>
<evidence type="ECO:0000313" key="10">
    <source>
        <dbReference type="Proteomes" id="UP001152747"/>
    </source>
</evidence>
<dbReference type="InterPro" id="IPR021900">
    <property type="entry name" value="DUF3512"/>
</dbReference>
<dbReference type="AlphaFoldDB" id="A0A9P1I3W3"/>
<dbReference type="Pfam" id="PF12024">
    <property type="entry name" value="DUF3512"/>
    <property type="match status" value="1"/>
</dbReference>
<accession>A0A9P1I3W3</accession>
<feature type="domain" description="Bromo" evidence="8">
    <location>
        <begin position="180"/>
        <end position="242"/>
    </location>
</feature>
<sequence length="627" mass="70854">MSERRMVGVPPSAGARRPRGGATPSGATPSRSSARSAKRPKKEEPEDDEEEKRQSEDEEEKNPDSEEEEEEEDDDSDAEVEATPVRKGRGPGKRKRGTAKLTDYHLKKKSIMARKAQREAEREKEREENGGQLLKEKKKEEEKEKVPARKAPIYSEFTPLQLLLDHILRKIVAKDPEGYFATPVTKSVAPDYHEIVKEPMDFQTVREKIEDNKYDSMTELQKDCELIVTNAMAYNQQNTVFYLAAARLKTLINYYFGEQYLRFVFHSLPFAKQIPLEKAGLTPLAPLPKASLYINKRKNALVDDLTSDQLLENVDSKIRGKLAPRKPNAKLAFLSEKDGTMVLNVLSDETLQNREKKVTLGDIIGPLEEGTPGLIQLGEHRLYSQSPINYLNYGPFASFAPQYDSTWATMTKEDSDLFLRTYGDKTNAVEAMSMKAFVADSGEFMMRIVDDMLDSLTNGEHSKVLKETGEKKEDENDRKLREYYAQEVAMNGPLQLIDDVSTLSNLGIDVGFLNDVRSDLYNKPKEPQENGICHMNTQQQLNHIGQGIQDLAHLQQNRLQQQPPPSLIHVQEAGSVEQKLAENVQQQLVQQVSTLTQPSDLVSAPVLHDAMGMEFDDDLMSEFFVTT</sequence>
<feature type="compositionally biased region" description="Basic residues" evidence="7">
    <location>
        <begin position="86"/>
        <end position="98"/>
    </location>
</feature>
<evidence type="ECO:0000256" key="2">
    <source>
        <dbReference type="ARBA" id="ARBA00023015"/>
    </source>
</evidence>
<evidence type="ECO:0000256" key="6">
    <source>
        <dbReference type="PROSITE-ProRule" id="PRU00035"/>
    </source>
</evidence>
<keyword evidence="4" id="KW-0804">Transcription</keyword>
<evidence type="ECO:0000256" key="3">
    <source>
        <dbReference type="ARBA" id="ARBA00023117"/>
    </source>
</evidence>
<dbReference type="OrthoDB" id="21648at2759"/>
<evidence type="ECO:0000256" key="5">
    <source>
        <dbReference type="ARBA" id="ARBA00023242"/>
    </source>
</evidence>
<evidence type="ECO:0000256" key="7">
    <source>
        <dbReference type="SAM" id="MobiDB-lite"/>
    </source>
</evidence>
<evidence type="ECO:0000259" key="8">
    <source>
        <dbReference type="PROSITE" id="PS50014"/>
    </source>
</evidence>
<comment type="subcellular location">
    <subcellularLocation>
        <location evidence="1">Nucleus</location>
    </subcellularLocation>
</comment>
<organism evidence="9 10">
    <name type="scientific">Caenorhabditis angaria</name>
    <dbReference type="NCBI Taxonomy" id="860376"/>
    <lineage>
        <taxon>Eukaryota</taxon>
        <taxon>Metazoa</taxon>
        <taxon>Ecdysozoa</taxon>
        <taxon>Nematoda</taxon>
        <taxon>Chromadorea</taxon>
        <taxon>Rhabditida</taxon>
        <taxon>Rhabditina</taxon>
        <taxon>Rhabditomorpha</taxon>
        <taxon>Rhabditoidea</taxon>
        <taxon>Rhabditidae</taxon>
        <taxon>Peloderinae</taxon>
        <taxon>Caenorhabditis</taxon>
    </lineage>
</organism>
<protein>
    <recommendedName>
        <fullName evidence="8">Bromo domain-containing protein</fullName>
    </recommendedName>
</protein>
<comment type="caution">
    <text evidence="9">The sequence shown here is derived from an EMBL/GenBank/DDBJ whole genome shotgun (WGS) entry which is preliminary data.</text>
</comment>
<dbReference type="InterPro" id="IPR018359">
    <property type="entry name" value="Bromodomain_CS"/>
</dbReference>
<dbReference type="PROSITE" id="PS50014">
    <property type="entry name" value="BROMODOMAIN_2"/>
    <property type="match status" value="1"/>
</dbReference>
<dbReference type="PRINTS" id="PR00503">
    <property type="entry name" value="BROMODOMAIN"/>
</dbReference>
<dbReference type="PANTHER" id="PTHR22881">
    <property type="entry name" value="BROMODOMAIN CONTAINING PROTEIN"/>
    <property type="match status" value="1"/>
</dbReference>
<feature type="compositionally biased region" description="Low complexity" evidence="7">
    <location>
        <begin position="24"/>
        <end position="35"/>
    </location>
</feature>
<proteinExistence type="predicted"/>
<dbReference type="GO" id="GO:0005634">
    <property type="term" value="C:nucleus"/>
    <property type="evidence" value="ECO:0007669"/>
    <property type="project" value="UniProtKB-SubCell"/>
</dbReference>
<dbReference type="Pfam" id="PF00439">
    <property type="entry name" value="Bromodomain"/>
    <property type="match status" value="1"/>
</dbReference>
<gene>
    <name evidence="9" type="ORF">CAMP_LOCUS500</name>
</gene>
<feature type="region of interest" description="Disordered" evidence="7">
    <location>
        <begin position="1"/>
        <end position="145"/>
    </location>
</feature>
<keyword evidence="2" id="KW-0805">Transcription regulation</keyword>
<dbReference type="SUPFAM" id="SSF47370">
    <property type="entry name" value="Bromodomain"/>
    <property type="match status" value="1"/>
</dbReference>
<evidence type="ECO:0000313" key="9">
    <source>
        <dbReference type="EMBL" id="CAI5437863.1"/>
    </source>
</evidence>
<dbReference type="InterPro" id="IPR001487">
    <property type="entry name" value="Bromodomain"/>
</dbReference>
<evidence type="ECO:0000256" key="4">
    <source>
        <dbReference type="ARBA" id="ARBA00023163"/>
    </source>
</evidence>
<dbReference type="InterPro" id="IPR051831">
    <property type="entry name" value="Bromodomain_contain_prot"/>
</dbReference>